<dbReference type="GO" id="GO:0097589">
    <property type="term" value="C:archaeal-type flagellum"/>
    <property type="evidence" value="ECO:0007669"/>
    <property type="project" value="UniProtKB-SubCell"/>
</dbReference>
<keyword evidence="5" id="KW-1133">Transmembrane helix</keyword>
<dbReference type="EMBL" id="JABMJE010000041">
    <property type="protein sequence ID" value="NQS77935.1"/>
    <property type="molecule type" value="Genomic_DNA"/>
</dbReference>
<keyword evidence="5" id="KW-0472">Membrane</keyword>
<protein>
    <recommendedName>
        <fullName evidence="4">Flagellin</fullName>
    </recommendedName>
</protein>
<evidence type="ECO:0000313" key="6">
    <source>
        <dbReference type="EMBL" id="NQS77935.1"/>
    </source>
</evidence>
<evidence type="ECO:0000256" key="2">
    <source>
        <dbReference type="ARBA" id="ARBA00010256"/>
    </source>
</evidence>
<comment type="subcellular location">
    <subcellularLocation>
        <location evidence="1 4">Archaeal flagellum</location>
    </subcellularLocation>
</comment>
<dbReference type="Proteomes" id="UP000737555">
    <property type="component" value="Unassembled WGS sequence"/>
</dbReference>
<keyword evidence="6" id="KW-0282">Flagellum</keyword>
<reference evidence="6" key="1">
    <citation type="submission" date="2020-05" db="EMBL/GenBank/DDBJ databases">
        <title>The first insight into the ecology of ammonia-tolerant syntrophic propionate oxidizing bacteria.</title>
        <authorList>
            <person name="Singh A."/>
            <person name="Schnurer A."/>
            <person name="Westerholm M."/>
        </authorList>
    </citation>
    <scope>NUCLEOTIDE SEQUENCE</scope>
    <source>
        <strain evidence="6">MAG54</strain>
    </source>
</reference>
<gene>
    <name evidence="6" type="ORF">HQQ74_04355</name>
</gene>
<dbReference type="PANTHER" id="PTHR35903">
    <property type="entry name" value="FLAGELLIN B1"/>
    <property type="match status" value="1"/>
</dbReference>
<dbReference type="GO" id="GO:0005198">
    <property type="term" value="F:structural molecule activity"/>
    <property type="evidence" value="ECO:0007669"/>
    <property type="project" value="InterPro"/>
</dbReference>
<dbReference type="InterPro" id="IPR013373">
    <property type="entry name" value="Flagellin/pilin_N_arc"/>
</dbReference>
<dbReference type="PANTHER" id="PTHR35903:SF1">
    <property type="entry name" value="FLAGELLIN B1"/>
    <property type="match status" value="1"/>
</dbReference>
<name>A0A8T7H5M4_9EURY</name>
<comment type="function">
    <text evidence="4">Flagellin is the subunit protein which polymerizes to form the filaments of archaeal flagella.</text>
</comment>
<evidence type="ECO:0000313" key="7">
    <source>
        <dbReference type="Proteomes" id="UP000737555"/>
    </source>
</evidence>
<dbReference type="NCBIfam" id="TIGR02537">
    <property type="entry name" value="arch_flag_Nterm"/>
    <property type="match status" value="1"/>
</dbReference>
<feature type="transmembrane region" description="Helical" evidence="5">
    <location>
        <begin position="16"/>
        <end position="41"/>
    </location>
</feature>
<keyword evidence="3 4" id="KW-0974">Archaeal flagellum</keyword>
<keyword evidence="6" id="KW-0969">Cilium</keyword>
<keyword evidence="5" id="KW-0812">Transmembrane</keyword>
<comment type="caution">
    <text evidence="6">The sequence shown here is derived from an EMBL/GenBank/DDBJ whole genome shotgun (WGS) entry which is preliminary data.</text>
</comment>
<dbReference type="Pfam" id="PF01917">
    <property type="entry name" value="Flagellin_arch-type"/>
    <property type="match status" value="1"/>
</dbReference>
<sequence>MDRDERDDRAFTGLEAAIVFIALIVVASVFAYVVVGAGIAASQKNQEVMHAALEEAGSALRPGQAVIAKLDNDEGLLYSVEFDLETATNLAAVDMGGVIYTVATQETLVTFPPGDSHITLTWRCREDTNDLLEAGEVVTVKLVVNRMRIQRGETFTIGMTTAGGATASLTRTIPAGIGKNVFIELF</sequence>
<proteinExistence type="inferred from homology"/>
<comment type="similarity">
    <text evidence="2 4">Belongs to the archaeal flagellin family.</text>
</comment>
<evidence type="ECO:0000256" key="3">
    <source>
        <dbReference type="ARBA" id="ARBA00022440"/>
    </source>
</evidence>
<dbReference type="InterPro" id="IPR002774">
    <property type="entry name" value="Flagellin_arc-type"/>
</dbReference>
<keyword evidence="6" id="KW-0966">Cell projection</keyword>
<accession>A0A8T7H5M4</accession>
<dbReference type="AlphaFoldDB" id="A0A8T7H5M4"/>
<evidence type="ECO:0000256" key="1">
    <source>
        <dbReference type="ARBA" id="ARBA00004618"/>
    </source>
</evidence>
<evidence type="ECO:0000256" key="4">
    <source>
        <dbReference type="RuleBase" id="RU361282"/>
    </source>
</evidence>
<dbReference type="GO" id="GO:0097588">
    <property type="term" value="P:archaeal or bacterial-type flagellum-dependent cell motility"/>
    <property type="evidence" value="ECO:0007669"/>
    <property type="project" value="InterPro"/>
</dbReference>
<evidence type="ECO:0000256" key="5">
    <source>
        <dbReference type="SAM" id="Phobius"/>
    </source>
</evidence>
<organism evidence="6 7">
    <name type="scientific">Methanoculleus bourgensis</name>
    <dbReference type="NCBI Taxonomy" id="83986"/>
    <lineage>
        <taxon>Archaea</taxon>
        <taxon>Methanobacteriati</taxon>
        <taxon>Methanobacteriota</taxon>
        <taxon>Stenosarchaea group</taxon>
        <taxon>Methanomicrobia</taxon>
        <taxon>Methanomicrobiales</taxon>
        <taxon>Methanomicrobiaceae</taxon>
        <taxon>Methanoculleus</taxon>
    </lineage>
</organism>